<protein>
    <submittedName>
        <fullName evidence="8">RDD family protein</fullName>
    </submittedName>
</protein>
<organism evidence="8 10">
    <name type="scientific">Candidatus Phosphoribacter hodrii</name>
    <dbReference type="NCBI Taxonomy" id="2953743"/>
    <lineage>
        <taxon>Bacteria</taxon>
        <taxon>Bacillati</taxon>
        <taxon>Actinomycetota</taxon>
        <taxon>Actinomycetes</taxon>
        <taxon>Micrococcales</taxon>
        <taxon>Dermatophilaceae</taxon>
        <taxon>Candidatus Phosphoribacter</taxon>
    </lineage>
</organism>
<feature type="domain" description="RDD" evidence="7">
    <location>
        <begin position="40"/>
        <end position="147"/>
    </location>
</feature>
<dbReference type="InterPro" id="IPR010432">
    <property type="entry name" value="RDD"/>
</dbReference>
<dbReference type="PIRSF" id="PIRSF021697">
    <property type="entry name" value="UCP021697"/>
    <property type="match status" value="1"/>
</dbReference>
<dbReference type="Proteomes" id="UP000718281">
    <property type="component" value="Unassembled WGS sequence"/>
</dbReference>
<evidence type="ECO:0000256" key="2">
    <source>
        <dbReference type="ARBA" id="ARBA00022475"/>
    </source>
</evidence>
<evidence type="ECO:0000256" key="1">
    <source>
        <dbReference type="ARBA" id="ARBA00004651"/>
    </source>
</evidence>
<dbReference type="PANTHER" id="PTHR36115:SF6">
    <property type="entry name" value="PROLINE-RICH ANTIGEN HOMOLOG"/>
    <property type="match status" value="1"/>
</dbReference>
<dbReference type="Proteomes" id="UP000886632">
    <property type="component" value="Unassembled WGS sequence"/>
</dbReference>
<keyword evidence="4 6" id="KW-1133">Transmembrane helix</keyword>
<gene>
    <name evidence="8" type="ORF">IPF40_05165</name>
    <name evidence="9" type="ORF">IPP00_12875</name>
</gene>
<evidence type="ECO:0000313" key="8">
    <source>
        <dbReference type="EMBL" id="MBK6300451.1"/>
    </source>
</evidence>
<evidence type="ECO:0000259" key="7">
    <source>
        <dbReference type="Pfam" id="PF06271"/>
    </source>
</evidence>
<dbReference type="GO" id="GO:0005886">
    <property type="term" value="C:plasma membrane"/>
    <property type="evidence" value="ECO:0007669"/>
    <property type="project" value="UniProtKB-SubCell"/>
</dbReference>
<dbReference type="AlphaFoldDB" id="A0A934X3M3"/>
<comment type="subcellular location">
    <subcellularLocation>
        <location evidence="1">Cell membrane</location>
        <topology evidence="1">Multi-pass membrane protein</topology>
    </subcellularLocation>
</comment>
<evidence type="ECO:0000313" key="10">
    <source>
        <dbReference type="Proteomes" id="UP000718281"/>
    </source>
</evidence>
<keyword evidence="3 6" id="KW-0812">Transmembrane</keyword>
<dbReference type="EMBL" id="JADKGK010000022">
    <property type="protein sequence ID" value="MBL0004829.1"/>
    <property type="molecule type" value="Genomic_DNA"/>
</dbReference>
<feature type="transmembrane region" description="Helical" evidence="6">
    <location>
        <begin position="76"/>
        <end position="102"/>
    </location>
</feature>
<keyword evidence="2" id="KW-1003">Cell membrane</keyword>
<name>A0A934X3M3_9MICO</name>
<dbReference type="InterPro" id="IPR016795">
    <property type="entry name" value="UCP021697"/>
</dbReference>
<evidence type="ECO:0000256" key="5">
    <source>
        <dbReference type="ARBA" id="ARBA00023136"/>
    </source>
</evidence>
<evidence type="ECO:0000313" key="9">
    <source>
        <dbReference type="EMBL" id="MBL0004829.1"/>
    </source>
</evidence>
<dbReference type="InterPro" id="IPR051791">
    <property type="entry name" value="Pra-immunoreactive"/>
</dbReference>
<feature type="transmembrane region" description="Helical" evidence="6">
    <location>
        <begin position="46"/>
        <end position="64"/>
    </location>
</feature>
<keyword evidence="5 6" id="KW-0472">Membrane</keyword>
<reference evidence="8 10" key="1">
    <citation type="submission" date="2020-10" db="EMBL/GenBank/DDBJ databases">
        <title>Connecting structure to function with the recovery of over 1000 high-quality activated sludge metagenome-assembled genomes encoding full-length rRNA genes using long-read sequencing.</title>
        <authorList>
            <person name="Singleton C.M."/>
            <person name="Petriglieri F."/>
            <person name="Kristensen J.M."/>
            <person name="Kirkegaard R.H."/>
            <person name="Michaelsen T.Y."/>
            <person name="Andersen M.H."/>
            <person name="Karst S.M."/>
            <person name="Dueholm M.S."/>
            <person name="Nielsen P.H."/>
            <person name="Albertsen M."/>
        </authorList>
    </citation>
    <scope>NUCLEOTIDE SEQUENCE [LARGE SCALE GENOMIC DNA]</scope>
    <source>
        <strain evidence="8">AalE_18-Q3-R2-46_BAT3C.188</strain>
        <strain evidence="9">Ribe_18-Q3-R11-54_MAXAC.001</strain>
    </source>
</reference>
<dbReference type="PANTHER" id="PTHR36115">
    <property type="entry name" value="PROLINE-RICH ANTIGEN HOMOLOG-RELATED"/>
    <property type="match status" value="1"/>
</dbReference>
<comment type="caution">
    <text evidence="8">The sequence shown here is derived from an EMBL/GenBank/DDBJ whole genome shotgun (WGS) entry which is preliminary data.</text>
</comment>
<dbReference type="Pfam" id="PF06271">
    <property type="entry name" value="RDD"/>
    <property type="match status" value="1"/>
</dbReference>
<evidence type="ECO:0000256" key="3">
    <source>
        <dbReference type="ARBA" id="ARBA00022692"/>
    </source>
</evidence>
<proteinExistence type="predicted"/>
<sequence>MVDRRDVASWLEGPRARTQAPGEYPGQDLGMPPSGPGSIARFGRRLVAICIDWALCQLIAVFVFRAELGQGGPGSFAPLAVFAVENLLLLPTLGATVGQRLLGIVIMTVDRRRISVVQATLRTLLLCLAVPALIWDRDSRGLHDKAAATVLVRR</sequence>
<evidence type="ECO:0000256" key="6">
    <source>
        <dbReference type="SAM" id="Phobius"/>
    </source>
</evidence>
<accession>A0A934X3M3</accession>
<evidence type="ECO:0000256" key="4">
    <source>
        <dbReference type="ARBA" id="ARBA00022989"/>
    </source>
</evidence>
<dbReference type="EMBL" id="JADIXZ010000004">
    <property type="protein sequence ID" value="MBK6300451.1"/>
    <property type="molecule type" value="Genomic_DNA"/>
</dbReference>